<proteinExistence type="predicted"/>
<dbReference type="PROSITE" id="PS00022">
    <property type="entry name" value="EGF_1"/>
    <property type="match status" value="1"/>
</dbReference>
<dbReference type="InterPro" id="IPR001254">
    <property type="entry name" value="Trypsin_dom"/>
</dbReference>
<evidence type="ECO:0000256" key="7">
    <source>
        <dbReference type="ARBA" id="ARBA00022801"/>
    </source>
</evidence>
<dbReference type="InterPro" id="IPR001881">
    <property type="entry name" value="EGF-like_Ca-bd_dom"/>
</dbReference>
<dbReference type="Pfam" id="PF00089">
    <property type="entry name" value="Trypsin"/>
    <property type="match status" value="1"/>
</dbReference>
<keyword evidence="2" id="KW-0301">Gamma-carboxyglutamic acid</keyword>
<accession>A0A087XKV4</accession>
<dbReference type="PROSITE" id="PS50998">
    <property type="entry name" value="GLA_2"/>
    <property type="match status" value="1"/>
</dbReference>
<dbReference type="SMART" id="SM00179">
    <property type="entry name" value="EGF_CA"/>
    <property type="match status" value="2"/>
</dbReference>
<dbReference type="InterPro" id="IPR009003">
    <property type="entry name" value="Peptidase_S1_PA"/>
</dbReference>
<dbReference type="GO" id="GO:0006508">
    <property type="term" value="P:proteolysis"/>
    <property type="evidence" value="ECO:0007669"/>
    <property type="project" value="UniProtKB-KW"/>
</dbReference>
<dbReference type="FunFam" id="4.10.740.10:FF:000001">
    <property type="entry name" value="vitamin K-dependent protein S"/>
    <property type="match status" value="1"/>
</dbReference>
<reference evidence="18" key="1">
    <citation type="submission" date="2013-10" db="EMBL/GenBank/DDBJ databases">
        <authorList>
            <person name="Schartl M."/>
            <person name="Warren W."/>
        </authorList>
    </citation>
    <scope>NUCLEOTIDE SEQUENCE [LARGE SCALE GENOMIC DNA]</scope>
    <source>
        <strain evidence="18">female</strain>
    </source>
</reference>
<sequence length="416" mass="46429">TILSGIIGKLLVFVNLTFIISALVLWSGFRVAPGAHAVFLRSKRANQFFLEEILQGNLERECYEELCNYEEAREVFENDEHTKSFWTIYYALRDGDQCLPNPCLNGGNCTDKVGGFFCACSPPNYGQTCELGPAIAECPTQGSNACHQLCTADFHSYKCSCMSGFKLQSDMRSCQPEVQFPCGRVHDANTSSICRHGNCPWQVSLINSSRVELCGGVVLGRRSILTAARCLNSGDDLQPSHYSIVTGTRTLIAPVQAIFLHERFRSDRHDFDLVLLELATPMTFGPALSHLCLPTKDFSENILMHSGRTGLVDRRGRGQNQELVYMTLDECRGELNVSHPLSNKMFCMRRRNRGGPRRTGPSARPETGPPGRKDTAFLTGLLMSPTADCRGQVFTKVSRYLNWIRPRLQVAEDHMT</sequence>
<feature type="domain" description="Gla" evidence="16">
    <location>
        <begin position="45"/>
        <end position="91"/>
    </location>
</feature>
<reference evidence="17" key="2">
    <citation type="submission" date="2025-08" db="UniProtKB">
        <authorList>
            <consortium name="Ensembl"/>
        </authorList>
    </citation>
    <scope>IDENTIFICATION</scope>
</reference>
<dbReference type="Pfam" id="PF00594">
    <property type="entry name" value="Gla"/>
    <property type="match status" value="1"/>
</dbReference>
<evidence type="ECO:0000256" key="1">
    <source>
        <dbReference type="ARBA" id="ARBA00004613"/>
    </source>
</evidence>
<dbReference type="Gene3D" id="2.40.10.10">
    <property type="entry name" value="Trypsin-like serine proteases"/>
    <property type="match status" value="1"/>
</dbReference>
<dbReference type="Gene3D" id="2.10.25.10">
    <property type="entry name" value="Laminin"/>
    <property type="match status" value="2"/>
</dbReference>
<dbReference type="EMBL" id="AYCK01022072">
    <property type="status" value="NOT_ANNOTATED_CDS"/>
    <property type="molecule type" value="Genomic_DNA"/>
</dbReference>
<dbReference type="eggNOG" id="KOG3627">
    <property type="taxonomic scope" value="Eukaryota"/>
</dbReference>
<dbReference type="InterPro" id="IPR026823">
    <property type="entry name" value="cEGF"/>
</dbReference>
<comment type="caution">
    <text evidence="11">Lacks conserved residue(s) required for the propagation of feature annotation.</text>
</comment>
<dbReference type="Gene3D" id="4.10.740.10">
    <property type="entry name" value="Coagulation Factor IX"/>
    <property type="match status" value="1"/>
</dbReference>
<dbReference type="PANTHER" id="PTHR24278">
    <property type="entry name" value="COAGULATION FACTOR"/>
    <property type="match status" value="1"/>
</dbReference>
<evidence type="ECO:0000259" key="16">
    <source>
        <dbReference type="PROSITE" id="PS50998"/>
    </source>
</evidence>
<dbReference type="GO" id="GO:0004252">
    <property type="term" value="F:serine-type endopeptidase activity"/>
    <property type="evidence" value="ECO:0007669"/>
    <property type="project" value="InterPro"/>
</dbReference>
<dbReference type="InterPro" id="IPR000294">
    <property type="entry name" value="GLA_domain"/>
</dbReference>
<dbReference type="InterPro" id="IPR018097">
    <property type="entry name" value="EGF_Ca-bd_CS"/>
</dbReference>
<dbReference type="Ensembl" id="ENSPFOT00000006418.2">
    <property type="protein sequence ID" value="ENSPFOP00000006407.2"/>
    <property type="gene ID" value="ENSPFOG00000006479.2"/>
</dbReference>
<keyword evidence="6" id="KW-0677">Repeat</keyword>
<evidence type="ECO:0000256" key="8">
    <source>
        <dbReference type="ARBA" id="ARBA00022837"/>
    </source>
</evidence>
<dbReference type="SUPFAM" id="SSF57630">
    <property type="entry name" value="GLA-domain"/>
    <property type="match status" value="1"/>
</dbReference>
<evidence type="ECO:0000313" key="18">
    <source>
        <dbReference type="Proteomes" id="UP000028760"/>
    </source>
</evidence>
<organism evidence="17 18">
    <name type="scientific">Poecilia formosa</name>
    <name type="common">Amazon molly</name>
    <name type="synonym">Limia formosa</name>
    <dbReference type="NCBI Taxonomy" id="48698"/>
    <lineage>
        <taxon>Eukaryota</taxon>
        <taxon>Metazoa</taxon>
        <taxon>Chordata</taxon>
        <taxon>Craniata</taxon>
        <taxon>Vertebrata</taxon>
        <taxon>Euteleostomi</taxon>
        <taxon>Actinopterygii</taxon>
        <taxon>Neopterygii</taxon>
        <taxon>Teleostei</taxon>
        <taxon>Neoteleostei</taxon>
        <taxon>Acanthomorphata</taxon>
        <taxon>Ovalentaria</taxon>
        <taxon>Atherinomorphae</taxon>
        <taxon>Cyprinodontiformes</taxon>
        <taxon>Poeciliidae</taxon>
        <taxon>Poeciliinae</taxon>
        <taxon>Poecilia</taxon>
    </lineage>
</organism>
<keyword evidence="3" id="KW-0964">Secreted</keyword>
<dbReference type="GO" id="GO:0005615">
    <property type="term" value="C:extracellular space"/>
    <property type="evidence" value="ECO:0007669"/>
    <property type="project" value="TreeGrafter"/>
</dbReference>
<keyword evidence="5" id="KW-0645">Protease</keyword>
<keyword evidence="4 11" id="KW-0245">EGF-like domain</keyword>
<evidence type="ECO:0000259" key="15">
    <source>
        <dbReference type="PROSITE" id="PS50240"/>
    </source>
</evidence>
<feature type="disulfide bond" evidence="11">
    <location>
        <begin position="120"/>
        <end position="129"/>
    </location>
</feature>
<evidence type="ECO:0000256" key="5">
    <source>
        <dbReference type="ARBA" id="ARBA00022670"/>
    </source>
</evidence>
<dbReference type="InterPro" id="IPR043504">
    <property type="entry name" value="Peptidase_S1_PA_chymotrypsin"/>
</dbReference>
<evidence type="ECO:0000256" key="10">
    <source>
        <dbReference type="ARBA" id="ARBA00023180"/>
    </source>
</evidence>
<dbReference type="Proteomes" id="UP000028760">
    <property type="component" value="Unassembled WGS sequence"/>
</dbReference>
<dbReference type="InterPro" id="IPR000152">
    <property type="entry name" value="EGF-type_Asp/Asn_hydroxyl_site"/>
</dbReference>
<reference evidence="17" key="3">
    <citation type="submission" date="2025-09" db="UniProtKB">
        <authorList>
            <consortium name="Ensembl"/>
        </authorList>
    </citation>
    <scope>IDENTIFICATION</scope>
</reference>
<keyword evidence="10" id="KW-0325">Glycoprotein</keyword>
<dbReference type="Pfam" id="PF12662">
    <property type="entry name" value="cEGF"/>
    <property type="match status" value="1"/>
</dbReference>
<dbReference type="PROSITE" id="PS01187">
    <property type="entry name" value="EGF_CA"/>
    <property type="match status" value="1"/>
</dbReference>
<keyword evidence="8" id="KW-0106">Calcium</keyword>
<dbReference type="SUPFAM" id="SSF57196">
    <property type="entry name" value="EGF/Laminin"/>
    <property type="match status" value="1"/>
</dbReference>
<feature type="transmembrane region" description="Helical" evidence="13">
    <location>
        <begin position="6"/>
        <end position="26"/>
    </location>
</feature>
<dbReference type="InterPro" id="IPR012224">
    <property type="entry name" value="Pept_S1A_FX"/>
</dbReference>
<feature type="domain" description="EGF-like" evidence="14">
    <location>
        <begin position="94"/>
        <end position="130"/>
    </location>
</feature>
<dbReference type="SUPFAM" id="SSF50494">
    <property type="entry name" value="Trypsin-like serine proteases"/>
    <property type="match status" value="1"/>
</dbReference>
<evidence type="ECO:0000256" key="4">
    <source>
        <dbReference type="ARBA" id="ARBA00022536"/>
    </source>
</evidence>
<dbReference type="GeneTree" id="ENSGT00940000154505"/>
<dbReference type="SMART" id="SM00069">
    <property type="entry name" value="GLA"/>
    <property type="match status" value="1"/>
</dbReference>
<dbReference type="InterPro" id="IPR035972">
    <property type="entry name" value="GLA-like_dom_SF"/>
</dbReference>
<keyword evidence="13" id="KW-1133">Transmembrane helix</keyword>
<protein>
    <submittedName>
        <fullName evidence="17">Protein Z, vitamin K-dependent plasma glycoprotein b</fullName>
    </submittedName>
</protein>
<dbReference type="CDD" id="cd00054">
    <property type="entry name" value="EGF_CA"/>
    <property type="match status" value="1"/>
</dbReference>
<evidence type="ECO:0000259" key="14">
    <source>
        <dbReference type="PROSITE" id="PS50026"/>
    </source>
</evidence>
<dbReference type="PIRSF" id="PIRSF001143">
    <property type="entry name" value="Factor_X"/>
    <property type="match status" value="1"/>
</dbReference>
<evidence type="ECO:0000256" key="2">
    <source>
        <dbReference type="ARBA" id="ARBA00022479"/>
    </source>
</evidence>
<evidence type="ECO:0000256" key="11">
    <source>
        <dbReference type="PROSITE-ProRule" id="PRU00076"/>
    </source>
</evidence>
<dbReference type="PROSITE" id="PS00011">
    <property type="entry name" value="GLA_1"/>
    <property type="match status" value="1"/>
</dbReference>
<dbReference type="GO" id="GO:0007596">
    <property type="term" value="P:blood coagulation"/>
    <property type="evidence" value="ECO:0007669"/>
    <property type="project" value="InterPro"/>
</dbReference>
<dbReference type="GO" id="GO:0005509">
    <property type="term" value="F:calcium ion binding"/>
    <property type="evidence" value="ECO:0007669"/>
    <property type="project" value="InterPro"/>
</dbReference>
<dbReference type="SMART" id="SM00020">
    <property type="entry name" value="Tryp_SPc"/>
    <property type="match status" value="1"/>
</dbReference>
<name>A0A087XKV4_POEFO</name>
<dbReference type="PANTHER" id="PTHR24278:SF35">
    <property type="entry name" value="PROTEIN Z, VITAMIN K-DEPENDENT PLASMA GLYCOPROTEIN B"/>
    <property type="match status" value="1"/>
</dbReference>
<evidence type="ECO:0000313" key="17">
    <source>
        <dbReference type="Ensembl" id="ENSPFOP00000006407.2"/>
    </source>
</evidence>
<evidence type="ECO:0000256" key="6">
    <source>
        <dbReference type="ARBA" id="ARBA00022737"/>
    </source>
</evidence>
<evidence type="ECO:0000256" key="13">
    <source>
        <dbReference type="SAM" id="Phobius"/>
    </source>
</evidence>
<dbReference type="AlphaFoldDB" id="A0A087XKV4"/>
<dbReference type="InterPro" id="IPR050442">
    <property type="entry name" value="Peptidase_S1_coag_factors"/>
</dbReference>
<dbReference type="SMART" id="SM00181">
    <property type="entry name" value="EGF"/>
    <property type="match status" value="2"/>
</dbReference>
<feature type="region of interest" description="Disordered" evidence="12">
    <location>
        <begin position="350"/>
        <end position="374"/>
    </location>
</feature>
<evidence type="ECO:0000256" key="9">
    <source>
        <dbReference type="ARBA" id="ARBA00023157"/>
    </source>
</evidence>
<keyword evidence="9 11" id="KW-1015">Disulfide bond</keyword>
<evidence type="ECO:0000256" key="3">
    <source>
        <dbReference type="ARBA" id="ARBA00022525"/>
    </source>
</evidence>
<dbReference type="FunFam" id="2.10.25.10:FF:000006">
    <property type="entry name" value="Versican core protein-like isoform 1"/>
    <property type="match status" value="1"/>
</dbReference>
<keyword evidence="7" id="KW-0378">Hydrolase</keyword>
<comment type="subcellular location">
    <subcellularLocation>
        <location evidence="1">Secreted</location>
    </subcellularLocation>
</comment>
<dbReference type="InterPro" id="IPR017857">
    <property type="entry name" value="Coagulation_fac-like_Gla_dom"/>
</dbReference>
<dbReference type="PRINTS" id="PR00001">
    <property type="entry name" value="GLABLOOD"/>
</dbReference>
<evidence type="ECO:0000256" key="12">
    <source>
        <dbReference type="SAM" id="MobiDB-lite"/>
    </source>
</evidence>
<dbReference type="InterPro" id="IPR000742">
    <property type="entry name" value="EGF"/>
</dbReference>
<dbReference type="PROSITE" id="PS00010">
    <property type="entry name" value="ASX_HYDROXYL"/>
    <property type="match status" value="1"/>
</dbReference>
<feature type="domain" description="Peptidase S1" evidence="15">
    <location>
        <begin position="185"/>
        <end position="409"/>
    </location>
</feature>
<dbReference type="PROSITE" id="PS50240">
    <property type="entry name" value="TRYPSIN_DOM"/>
    <property type="match status" value="1"/>
</dbReference>
<keyword evidence="13" id="KW-0812">Transmembrane</keyword>
<keyword evidence="18" id="KW-1185">Reference proteome</keyword>
<dbReference type="PROSITE" id="PS50026">
    <property type="entry name" value="EGF_3"/>
    <property type="match status" value="1"/>
</dbReference>
<keyword evidence="13" id="KW-0472">Membrane</keyword>
<dbReference type="STRING" id="48698.ENSPFOP00000006407"/>
<dbReference type="OMA" id="RTITFWA"/>